<dbReference type="EMBL" id="KV982464">
    <property type="protein sequence ID" value="PIO15312.1"/>
    <property type="molecule type" value="Genomic_DNA"/>
</dbReference>
<proteinExistence type="predicted"/>
<evidence type="ECO:0000313" key="1">
    <source>
        <dbReference type="EMBL" id="PIO15313.1"/>
    </source>
</evidence>
<reference evidence="2" key="1">
    <citation type="journal article" date="2017" name="Nat. Commun.">
        <title>The North American bullfrog draft genome provides insight into hormonal regulation of long noncoding RNA.</title>
        <authorList>
            <person name="Hammond S.A."/>
            <person name="Warren R.L."/>
            <person name="Vandervalk B.P."/>
            <person name="Kucuk E."/>
            <person name="Khan H."/>
            <person name="Gibb E.A."/>
            <person name="Pandoh P."/>
            <person name="Kirk H."/>
            <person name="Zhao Y."/>
            <person name="Jones M."/>
            <person name="Mungall A.J."/>
            <person name="Coope R."/>
            <person name="Pleasance S."/>
            <person name="Moore R.A."/>
            <person name="Holt R.A."/>
            <person name="Round J.M."/>
            <person name="Ohora S."/>
            <person name="Walle B.V."/>
            <person name="Veldhoen N."/>
            <person name="Helbing C.C."/>
            <person name="Birol I."/>
        </authorList>
    </citation>
    <scope>NUCLEOTIDE SEQUENCE [LARGE SCALE GENOMIC DNA]</scope>
</reference>
<reference evidence="1" key="2">
    <citation type="submission" date="2017-08" db="EMBL/GenBank/DDBJ databases">
        <title>Assembly of the North American Bullfrog Genome.</title>
        <authorList>
            <person name="Warren R.L."/>
            <person name="Vandervalk B.P."/>
            <person name="Kucuk E."/>
            <person name="Birol I."/>
            <person name="Helbing C."/>
            <person name="Pandoh P."/>
            <person name="Behsaz B."/>
            <person name="Mohamadi H."/>
            <person name="Chu J."/>
            <person name="Jackman S."/>
            <person name="Hammond S.A."/>
            <person name="Veldhoen N."/>
            <person name="Kirk H."/>
            <person name="Zhao Y."/>
            <person name="Coope R."/>
            <person name="Pleasance S."/>
            <person name="Moore R."/>
            <person name="Holt R."/>
        </authorList>
    </citation>
    <scope>NUCLEOTIDE SEQUENCE</scope>
    <source>
        <strain evidence="1">Bruno</strain>
        <tissue evidence="1">Liver</tissue>
    </source>
</reference>
<keyword evidence="2" id="KW-1185">Reference proteome</keyword>
<gene>
    <name evidence="1" type="ORF">AB205_0173600</name>
</gene>
<dbReference type="EMBL" id="KV982464">
    <property type="protein sequence ID" value="PIO15313.1"/>
    <property type="molecule type" value="Genomic_DNA"/>
</dbReference>
<dbReference type="AlphaFoldDB" id="A0A2G9QJM8"/>
<sequence>MKHINLFPIYIFGAKKRNHRVASYYFNFAYFSGWFAPPATAPNWTQHIVEYGGVACPKVLSCTKSLKMCFHTLYKYPCFVYYYFTQQFEYLQQF</sequence>
<evidence type="ECO:0000313" key="2">
    <source>
        <dbReference type="Proteomes" id="UP000228934"/>
    </source>
</evidence>
<organism evidence="1 2">
    <name type="scientific">Aquarana catesbeiana</name>
    <name type="common">American bullfrog</name>
    <name type="synonym">Rana catesbeiana</name>
    <dbReference type="NCBI Taxonomy" id="8400"/>
    <lineage>
        <taxon>Eukaryota</taxon>
        <taxon>Metazoa</taxon>
        <taxon>Chordata</taxon>
        <taxon>Craniata</taxon>
        <taxon>Vertebrata</taxon>
        <taxon>Euteleostomi</taxon>
        <taxon>Amphibia</taxon>
        <taxon>Batrachia</taxon>
        <taxon>Anura</taxon>
        <taxon>Neobatrachia</taxon>
        <taxon>Ranoidea</taxon>
        <taxon>Ranidae</taxon>
        <taxon>Aquarana</taxon>
    </lineage>
</organism>
<accession>A0A2G9QJM8</accession>
<name>A0A2G9QJM8_AQUCT</name>
<protein>
    <submittedName>
        <fullName evidence="1">Uncharacterized protein</fullName>
    </submittedName>
</protein>
<dbReference type="Proteomes" id="UP000228934">
    <property type="component" value="Unassembled WGS sequence"/>
</dbReference>